<dbReference type="EMBL" id="UIGB01000001">
    <property type="protein sequence ID" value="SUU86156.1"/>
    <property type="molecule type" value="Genomic_DNA"/>
</dbReference>
<dbReference type="RefSeq" id="WP_002716980.1">
    <property type="nucleotide sequence ID" value="NZ_UFSI01000001.1"/>
</dbReference>
<dbReference type="Pfam" id="PF01402">
    <property type="entry name" value="RHH_1"/>
    <property type="match status" value="1"/>
</dbReference>
<evidence type="ECO:0000313" key="3">
    <source>
        <dbReference type="Proteomes" id="UP000254343"/>
    </source>
</evidence>
<dbReference type="InterPro" id="IPR002145">
    <property type="entry name" value="CopG"/>
</dbReference>
<protein>
    <recommendedName>
        <fullName evidence="1">Ribbon-helix-helix protein CopG domain-containing protein</fullName>
    </recommendedName>
</protein>
<dbReference type="Proteomes" id="UP000254343">
    <property type="component" value="Unassembled WGS sequence"/>
</dbReference>
<dbReference type="AlphaFoldDB" id="A0A380WBG9"/>
<organism evidence="2 3">
    <name type="scientific">Afipia felis</name>
    <name type="common">Cat scratch disease bacillus</name>
    <dbReference type="NCBI Taxonomy" id="1035"/>
    <lineage>
        <taxon>Bacteria</taxon>
        <taxon>Pseudomonadati</taxon>
        <taxon>Pseudomonadota</taxon>
        <taxon>Alphaproteobacteria</taxon>
        <taxon>Hyphomicrobiales</taxon>
        <taxon>Nitrobacteraceae</taxon>
        <taxon>Afipia</taxon>
    </lineage>
</organism>
<proteinExistence type="predicted"/>
<evidence type="ECO:0000313" key="2">
    <source>
        <dbReference type="EMBL" id="SUU86156.1"/>
    </source>
</evidence>
<dbReference type="GO" id="GO:0006355">
    <property type="term" value="P:regulation of DNA-templated transcription"/>
    <property type="evidence" value="ECO:0007669"/>
    <property type="project" value="InterPro"/>
</dbReference>
<name>A0A380WBG9_AFIFE</name>
<evidence type="ECO:0000259" key="1">
    <source>
        <dbReference type="Pfam" id="PF01402"/>
    </source>
</evidence>
<accession>A0A380WBG9</accession>
<reference evidence="2 3" key="1">
    <citation type="submission" date="2018-06" db="EMBL/GenBank/DDBJ databases">
        <authorList>
            <consortium name="Pathogen Informatics"/>
            <person name="Doyle S."/>
        </authorList>
    </citation>
    <scope>NUCLEOTIDE SEQUENCE [LARGE SCALE GENOMIC DNA]</scope>
    <source>
        <strain evidence="2 3">NCTC12722</strain>
    </source>
</reference>
<sequence>MAKKTKRKPIHLSEERIGVRLPRTLLRQVDVLAAETLCPRSYAIRRLIMRGLEQKESINA</sequence>
<gene>
    <name evidence="2" type="ORF">NCTC12722_03378</name>
</gene>
<feature type="domain" description="Ribbon-helix-helix protein CopG" evidence="1">
    <location>
        <begin position="15"/>
        <end position="55"/>
    </location>
</feature>